<feature type="transmembrane region" description="Helical" evidence="1">
    <location>
        <begin position="60"/>
        <end position="80"/>
    </location>
</feature>
<feature type="transmembrane region" description="Helical" evidence="1">
    <location>
        <begin position="7"/>
        <end position="24"/>
    </location>
</feature>
<organism evidence="2 3">
    <name type="scientific">Erythrobacter crassostreae</name>
    <dbReference type="NCBI Taxonomy" id="2828328"/>
    <lineage>
        <taxon>Bacteria</taxon>
        <taxon>Pseudomonadati</taxon>
        <taxon>Pseudomonadota</taxon>
        <taxon>Alphaproteobacteria</taxon>
        <taxon>Sphingomonadales</taxon>
        <taxon>Erythrobacteraceae</taxon>
        <taxon>Erythrobacter/Porphyrobacter group</taxon>
        <taxon>Erythrobacter</taxon>
    </lineage>
</organism>
<reference evidence="2" key="1">
    <citation type="submission" date="2021-04" db="EMBL/GenBank/DDBJ databases">
        <authorList>
            <person name="Pira H."/>
            <person name="Risdian C."/>
            <person name="Wink J."/>
        </authorList>
    </citation>
    <scope>NUCLEOTIDE SEQUENCE</scope>
    <source>
        <strain evidence="2">WH158</strain>
    </source>
</reference>
<keyword evidence="3" id="KW-1185">Reference proteome</keyword>
<keyword evidence="1" id="KW-1133">Transmembrane helix</keyword>
<sequence>MSDLVPGNLFWLGFVLGALALALFGRNLPFPPLAHMIWGVMGTTLYLVRVKVSGRQVSINVGMFVAGSLIVLSLFVFLVSSKISSL</sequence>
<dbReference type="RefSeq" id="WP_218404044.1">
    <property type="nucleotide sequence ID" value="NZ_JAGSPC010000001.1"/>
</dbReference>
<evidence type="ECO:0000313" key="3">
    <source>
        <dbReference type="Proteomes" id="UP001138681"/>
    </source>
</evidence>
<evidence type="ECO:0000313" key="2">
    <source>
        <dbReference type="EMBL" id="MBV7258761.1"/>
    </source>
</evidence>
<protein>
    <submittedName>
        <fullName evidence="2">Uncharacterized protein</fullName>
    </submittedName>
</protein>
<comment type="caution">
    <text evidence="2">The sequence shown here is derived from an EMBL/GenBank/DDBJ whole genome shotgun (WGS) entry which is preliminary data.</text>
</comment>
<name>A0A9X1JKA8_9SPHN</name>
<keyword evidence="1" id="KW-0812">Transmembrane</keyword>
<gene>
    <name evidence="2" type="ORF">KCG46_04115</name>
</gene>
<accession>A0A9X1JKA8</accession>
<evidence type="ECO:0000256" key="1">
    <source>
        <dbReference type="SAM" id="Phobius"/>
    </source>
</evidence>
<proteinExistence type="predicted"/>
<dbReference type="AlphaFoldDB" id="A0A9X1JKA8"/>
<dbReference type="Proteomes" id="UP001138681">
    <property type="component" value="Unassembled WGS sequence"/>
</dbReference>
<feature type="transmembrane region" description="Helical" evidence="1">
    <location>
        <begin position="30"/>
        <end position="48"/>
    </location>
</feature>
<dbReference type="EMBL" id="JAGSPC010000001">
    <property type="protein sequence ID" value="MBV7258761.1"/>
    <property type="molecule type" value="Genomic_DNA"/>
</dbReference>
<keyword evidence="1" id="KW-0472">Membrane</keyword>